<dbReference type="AlphaFoldDB" id="A0A1U7M129"/>
<keyword evidence="3" id="KW-1185">Reference proteome</keyword>
<dbReference type="Proteomes" id="UP000187166">
    <property type="component" value="Unassembled WGS sequence"/>
</dbReference>
<evidence type="ECO:0000313" key="2">
    <source>
        <dbReference type="EMBL" id="OLR65359.1"/>
    </source>
</evidence>
<feature type="transmembrane region" description="Helical" evidence="1">
    <location>
        <begin position="209"/>
        <end position="230"/>
    </location>
</feature>
<evidence type="ECO:0000313" key="3">
    <source>
        <dbReference type="Proteomes" id="UP000187166"/>
    </source>
</evidence>
<feature type="transmembrane region" description="Helical" evidence="1">
    <location>
        <begin position="164"/>
        <end position="189"/>
    </location>
</feature>
<evidence type="ECO:0008006" key="4">
    <source>
        <dbReference type="Google" id="ProtNLM"/>
    </source>
</evidence>
<keyword evidence="1" id="KW-0812">Transmembrane</keyword>
<feature type="transmembrane region" description="Helical" evidence="1">
    <location>
        <begin position="54"/>
        <end position="74"/>
    </location>
</feature>
<sequence length="238" mass="27268">MLILELKKTKFLNLLLASIIIPLLANVFGLINYLSNVEILVLEWKSLWTQVTLFYFSFFLIPLIAIVVASLWSVEHKANLKLIRISPIKNISFIISKGIWSLLIIALTQMYFLLLFYLEGKFICHFSDTDFGIYIYHISLSIVLSMPMIFVFQFLAIKIKSLGIIVLLSTFTSILGFALTTQNIFPLLAKVMGLNYLSLWLNNGRFINTQTLTLLFAFAIAEIIVFSYLANKSLKYEK</sequence>
<dbReference type="STRING" id="1465756.BIV18_07475"/>
<keyword evidence="1" id="KW-0472">Membrane</keyword>
<comment type="caution">
    <text evidence="2">The sequence shown here is derived from an EMBL/GenBank/DDBJ whole genome shotgun (WGS) entry which is preliminary data.</text>
</comment>
<accession>A0A1U7M129</accession>
<dbReference type="EMBL" id="MJIH01000001">
    <property type="protein sequence ID" value="OLR65359.1"/>
    <property type="molecule type" value="Genomic_DNA"/>
</dbReference>
<evidence type="ECO:0000256" key="1">
    <source>
        <dbReference type="SAM" id="Phobius"/>
    </source>
</evidence>
<organism evidence="2 3">
    <name type="scientific">Peptoniphilus porci</name>
    <dbReference type="NCBI Taxonomy" id="2652280"/>
    <lineage>
        <taxon>Bacteria</taxon>
        <taxon>Bacillati</taxon>
        <taxon>Bacillota</taxon>
        <taxon>Tissierellia</taxon>
        <taxon>Tissierellales</taxon>
        <taxon>Peptoniphilaceae</taxon>
        <taxon>Peptoniphilus</taxon>
    </lineage>
</organism>
<reference evidence="2 3" key="1">
    <citation type="journal article" date="2016" name="Appl. Environ. Microbiol.">
        <title>Function and Phylogeny of Bacterial Butyryl Coenzyme A:Acetate Transferases and Their Diversity in the Proximal Colon of Swine.</title>
        <authorList>
            <person name="Trachsel J."/>
            <person name="Bayles D.O."/>
            <person name="Looft T."/>
            <person name="Levine U.Y."/>
            <person name="Allen H.K."/>
        </authorList>
    </citation>
    <scope>NUCLEOTIDE SEQUENCE [LARGE SCALE GENOMIC DNA]</scope>
    <source>
        <strain evidence="2 3">35-6-1</strain>
    </source>
</reference>
<proteinExistence type="predicted"/>
<feature type="transmembrane region" description="Helical" evidence="1">
    <location>
        <begin position="134"/>
        <end position="157"/>
    </location>
</feature>
<keyword evidence="1" id="KW-1133">Transmembrane helix</keyword>
<dbReference type="Pfam" id="PF12730">
    <property type="entry name" value="ABC2_membrane_4"/>
    <property type="match status" value="1"/>
</dbReference>
<name>A0A1U7M129_9FIRM</name>
<gene>
    <name evidence="2" type="ORF">BIV18_07475</name>
</gene>
<protein>
    <recommendedName>
        <fullName evidence="4">ABC-2 family transporter protein</fullName>
    </recommendedName>
</protein>
<feature type="transmembrane region" description="Helical" evidence="1">
    <location>
        <begin position="94"/>
        <end position="114"/>
    </location>
</feature>
<feature type="transmembrane region" description="Helical" evidence="1">
    <location>
        <begin position="12"/>
        <end position="34"/>
    </location>
</feature>